<feature type="domain" description="RING-type" evidence="5">
    <location>
        <begin position="13"/>
        <end position="52"/>
    </location>
</feature>
<reference evidence="8" key="1">
    <citation type="submission" date="2016-06" db="UniProtKB">
        <authorList>
            <consortium name="WormBaseParasite"/>
        </authorList>
    </citation>
    <scope>IDENTIFICATION</scope>
</reference>
<dbReference type="SUPFAM" id="SSF57850">
    <property type="entry name" value="RING/U-box"/>
    <property type="match status" value="1"/>
</dbReference>
<dbReference type="PROSITE" id="PS00518">
    <property type="entry name" value="ZF_RING_1"/>
    <property type="match status" value="1"/>
</dbReference>
<dbReference type="AlphaFoldDB" id="A0A183IHD2"/>
<dbReference type="Gene3D" id="3.30.40.10">
    <property type="entry name" value="Zinc/RING finger domain, C3HC4 (zinc finger)"/>
    <property type="match status" value="1"/>
</dbReference>
<dbReference type="WBParaSite" id="SBAD_0000317101-mRNA-1">
    <property type="protein sequence ID" value="SBAD_0000317101-mRNA-1"/>
    <property type="gene ID" value="SBAD_0000317101"/>
</dbReference>
<dbReference type="OrthoDB" id="5875349at2759"/>
<evidence type="ECO:0000313" key="8">
    <source>
        <dbReference type="WBParaSite" id="SBAD_0000317101-mRNA-1"/>
    </source>
</evidence>
<proteinExistence type="predicted"/>
<evidence type="ECO:0000256" key="3">
    <source>
        <dbReference type="ARBA" id="ARBA00022833"/>
    </source>
</evidence>
<sequence>MEISEPFIDLLHCPVCFDIFRNPKCLSCGHSLCVDCVDKIKDSNTLHCPICTVENSATSLPENFSLTSLTDIYKSFVNQSCYKCGKITSAADLWICDQCDVKLYCSRCVLKSHKSCPGTPLEFREIMAEHRSKVEQWKNAAGNKLIQDMSEMFDRTTDALQRLDVKIAQLTKLVKNVSKKFSIAVDFYRRRLKKFQVRFEETDEVISHLPFDSKLPNGLPLKNVTGEIEDISVDGQVLMSDLDDLTIRIDYLNSLLETSADRLKDVIFVYLSDDCFQEIFSKVTHL</sequence>
<organism evidence="8">
    <name type="scientific">Soboliphyme baturini</name>
    <dbReference type="NCBI Taxonomy" id="241478"/>
    <lineage>
        <taxon>Eukaryota</taxon>
        <taxon>Metazoa</taxon>
        <taxon>Ecdysozoa</taxon>
        <taxon>Nematoda</taxon>
        <taxon>Enoplea</taxon>
        <taxon>Dorylaimia</taxon>
        <taxon>Dioctophymatida</taxon>
        <taxon>Dioctophymatoidea</taxon>
        <taxon>Soboliphymatidae</taxon>
        <taxon>Soboliphyme</taxon>
    </lineage>
</organism>
<dbReference type="CDD" id="cd16449">
    <property type="entry name" value="RING-HC"/>
    <property type="match status" value="1"/>
</dbReference>
<evidence type="ECO:0000313" key="6">
    <source>
        <dbReference type="EMBL" id="VDO99752.1"/>
    </source>
</evidence>
<evidence type="ECO:0000256" key="4">
    <source>
        <dbReference type="PROSITE-ProRule" id="PRU00175"/>
    </source>
</evidence>
<reference evidence="6 7" key="2">
    <citation type="submission" date="2018-11" db="EMBL/GenBank/DDBJ databases">
        <authorList>
            <consortium name="Pathogen Informatics"/>
        </authorList>
    </citation>
    <scope>NUCLEOTIDE SEQUENCE [LARGE SCALE GENOMIC DNA]</scope>
</reference>
<dbReference type="SMART" id="SM00184">
    <property type="entry name" value="RING"/>
    <property type="match status" value="1"/>
</dbReference>
<protein>
    <submittedName>
        <fullName evidence="8">RING-type domain-containing protein</fullName>
    </submittedName>
</protein>
<keyword evidence="7" id="KW-1185">Reference proteome</keyword>
<dbReference type="Pfam" id="PF13445">
    <property type="entry name" value="zf-RING_UBOX"/>
    <property type="match status" value="1"/>
</dbReference>
<gene>
    <name evidence="6" type="ORF">SBAD_LOCUS3027</name>
</gene>
<evidence type="ECO:0000256" key="2">
    <source>
        <dbReference type="ARBA" id="ARBA00022771"/>
    </source>
</evidence>
<evidence type="ECO:0000313" key="7">
    <source>
        <dbReference type="Proteomes" id="UP000270296"/>
    </source>
</evidence>
<dbReference type="GO" id="GO:0008270">
    <property type="term" value="F:zinc ion binding"/>
    <property type="evidence" value="ECO:0007669"/>
    <property type="project" value="UniProtKB-KW"/>
</dbReference>
<dbReference type="InterPro" id="IPR027370">
    <property type="entry name" value="Znf-RING_euk"/>
</dbReference>
<keyword evidence="3" id="KW-0862">Zinc</keyword>
<evidence type="ECO:0000256" key="1">
    <source>
        <dbReference type="ARBA" id="ARBA00022723"/>
    </source>
</evidence>
<name>A0A183IHD2_9BILA</name>
<evidence type="ECO:0000259" key="5">
    <source>
        <dbReference type="PROSITE" id="PS50089"/>
    </source>
</evidence>
<dbReference type="PANTHER" id="PTHR24103">
    <property type="entry name" value="E3 UBIQUITIN-PROTEIN LIGASE TRIM"/>
    <property type="match status" value="1"/>
</dbReference>
<dbReference type="InterPro" id="IPR050143">
    <property type="entry name" value="TRIM/RBCC"/>
</dbReference>
<keyword evidence="1" id="KW-0479">Metal-binding</keyword>
<keyword evidence="2 4" id="KW-0863">Zinc-finger</keyword>
<dbReference type="EMBL" id="UZAM01007530">
    <property type="protein sequence ID" value="VDO99752.1"/>
    <property type="molecule type" value="Genomic_DNA"/>
</dbReference>
<dbReference type="Proteomes" id="UP000270296">
    <property type="component" value="Unassembled WGS sequence"/>
</dbReference>
<accession>A0A183IHD2</accession>
<dbReference type="InterPro" id="IPR017907">
    <property type="entry name" value="Znf_RING_CS"/>
</dbReference>
<dbReference type="InterPro" id="IPR001841">
    <property type="entry name" value="Znf_RING"/>
</dbReference>
<dbReference type="PROSITE" id="PS50089">
    <property type="entry name" value="ZF_RING_2"/>
    <property type="match status" value="1"/>
</dbReference>
<dbReference type="InterPro" id="IPR013083">
    <property type="entry name" value="Znf_RING/FYVE/PHD"/>
</dbReference>